<keyword evidence="3" id="KW-0104">Cadmium</keyword>
<dbReference type="InterPro" id="IPR027256">
    <property type="entry name" value="P-typ_ATPase_IB"/>
</dbReference>
<dbReference type="CDD" id="cd02079">
    <property type="entry name" value="P-type_ATPase_HM"/>
    <property type="match status" value="1"/>
</dbReference>
<feature type="transmembrane region" description="Helical" evidence="11">
    <location>
        <begin position="259"/>
        <end position="284"/>
    </location>
</feature>
<dbReference type="InterPro" id="IPR036412">
    <property type="entry name" value="HAD-like_sf"/>
</dbReference>
<evidence type="ECO:0000256" key="4">
    <source>
        <dbReference type="ARBA" id="ARBA00022692"/>
    </source>
</evidence>
<evidence type="ECO:0000259" key="12">
    <source>
        <dbReference type="Pfam" id="PF00122"/>
    </source>
</evidence>
<reference evidence="13 14" key="1">
    <citation type="submission" date="2023-07" db="EMBL/GenBank/DDBJ databases">
        <title>Genomic Encyclopedia of Type Strains, Phase IV (KMG-IV): sequencing the most valuable type-strain genomes for metagenomic binning, comparative biology and taxonomic classification.</title>
        <authorList>
            <person name="Goeker M."/>
        </authorList>
    </citation>
    <scope>NUCLEOTIDE SEQUENCE [LARGE SCALE GENOMIC DNA]</scope>
    <source>
        <strain evidence="13 14">DSM 16980</strain>
    </source>
</reference>
<dbReference type="Gene3D" id="3.40.50.1000">
    <property type="entry name" value="HAD superfamily/HAD-like"/>
    <property type="match status" value="1"/>
</dbReference>
<evidence type="ECO:0000256" key="11">
    <source>
        <dbReference type="RuleBase" id="RU362081"/>
    </source>
</evidence>
<keyword evidence="11" id="KW-0547">Nucleotide-binding</keyword>
<dbReference type="InterPro" id="IPR023299">
    <property type="entry name" value="ATPase_P-typ_cyto_dom_N"/>
</dbReference>
<gene>
    <name evidence="13" type="ORF">J2S01_000750</name>
</gene>
<dbReference type="SFLD" id="SFLDS00003">
    <property type="entry name" value="Haloacid_Dehalogenase"/>
    <property type="match status" value="1"/>
</dbReference>
<dbReference type="InterPro" id="IPR008250">
    <property type="entry name" value="ATPase_P-typ_transduc_dom_A_sf"/>
</dbReference>
<keyword evidence="4 11" id="KW-0812">Transmembrane</keyword>
<keyword evidence="6" id="KW-1278">Translocase</keyword>
<feature type="transmembrane region" description="Helical" evidence="11">
    <location>
        <begin position="570"/>
        <end position="591"/>
    </location>
</feature>
<dbReference type="InterPro" id="IPR001757">
    <property type="entry name" value="P_typ_ATPase"/>
</dbReference>
<feature type="transmembrane region" description="Helical" evidence="11">
    <location>
        <begin position="234"/>
        <end position="253"/>
    </location>
</feature>
<keyword evidence="11" id="KW-0067">ATP-binding</keyword>
<dbReference type="Pfam" id="PF00122">
    <property type="entry name" value="E1-E2_ATPase"/>
    <property type="match status" value="1"/>
</dbReference>
<dbReference type="SFLD" id="SFLDF00027">
    <property type="entry name" value="p-type_atpase"/>
    <property type="match status" value="1"/>
</dbReference>
<evidence type="ECO:0000256" key="8">
    <source>
        <dbReference type="ARBA" id="ARBA00023136"/>
    </source>
</evidence>
<feature type="domain" description="P-type ATPase A" evidence="12">
    <location>
        <begin position="118"/>
        <end position="217"/>
    </location>
</feature>
<name>A0ABT9Y5E1_9FIRM</name>
<dbReference type="NCBIfam" id="TIGR01525">
    <property type="entry name" value="ATPase-IB_hvy"/>
    <property type="match status" value="1"/>
</dbReference>
<sequence>MFYKLRQNKFVSKDIIFLIISSVSLLLSFLNAFSFSFDMAWIAIFLCGIPIIREAASKLISSFDIKADILVSIALIASVSIGEFFAAGEIALIMKLGSLLEEITVARAKAGIENLLHLTPQTARKILNGQEMTISAEKVAVDDILRVFPGEMISVDGIIVSGTTSVDQAVMTGESLPVDKNPGDTVLSGTTNLFGSFDMKATRVGNDSSIQRIVQLVRSADAGKAKIVGLADRWATWIVIAALITSLLTWFITGEIIRAVTILVVFCPCALVLATPTAIVAAIGNATKHNILIKNGDALERLASVSKIVFDKTGTLTCGSLQLSGMQKFSSDYTEDELFTYAATIESRSEHPLGKAMVSAYYEKPEQNLFSLENFQIFPGRGLQATINGKNIIAGNIRMLSEQQIHISRLYHSFIEKYLTDGYTIIYMAVDGILAAIFTLTDTLRPDIKKTIASIKECGFTTALLTGDNEYSAKNAAVHSGVDSVHANCLPADKLKQIDTYQQSGNKICMIGDGVNDAPALKKAFVGIAMGETGSDIAIDAADITLINDSIKEVPHLLYLAKKMMTTIKFNLTFSMLLNFLAVIMAATGFLDPVAGALVHNAGSVFVIINSSLLLNWHKKDTVHSFI</sequence>
<comment type="subcellular location">
    <subcellularLocation>
        <location evidence="11">Cell membrane</location>
    </subcellularLocation>
    <subcellularLocation>
        <location evidence="1">Membrane</location>
        <topology evidence="1">Multi-pass membrane protein</topology>
    </subcellularLocation>
</comment>
<evidence type="ECO:0000313" key="14">
    <source>
        <dbReference type="Proteomes" id="UP001239167"/>
    </source>
</evidence>
<protein>
    <recommendedName>
        <fullName evidence="9">Cd(2+)-exporting ATPase</fullName>
        <ecNumber evidence="9">7.2.2.21</ecNumber>
    </recommendedName>
</protein>
<dbReference type="InterPro" id="IPR051014">
    <property type="entry name" value="Cation_Transport_ATPase_IB"/>
</dbReference>
<evidence type="ECO:0000256" key="5">
    <source>
        <dbReference type="ARBA" id="ARBA00022723"/>
    </source>
</evidence>
<dbReference type="PRINTS" id="PR00119">
    <property type="entry name" value="CATATPASE"/>
</dbReference>
<dbReference type="SUPFAM" id="SSF81653">
    <property type="entry name" value="Calcium ATPase, transduction domain A"/>
    <property type="match status" value="1"/>
</dbReference>
<accession>A0ABT9Y5E1</accession>
<dbReference type="Gene3D" id="3.40.1110.10">
    <property type="entry name" value="Calcium-transporting ATPase, cytoplasmic domain N"/>
    <property type="match status" value="1"/>
</dbReference>
<evidence type="ECO:0000256" key="3">
    <source>
        <dbReference type="ARBA" id="ARBA00022539"/>
    </source>
</evidence>
<organism evidence="13 14">
    <name type="scientific">Pectinatus haikarae</name>
    <dbReference type="NCBI Taxonomy" id="349096"/>
    <lineage>
        <taxon>Bacteria</taxon>
        <taxon>Bacillati</taxon>
        <taxon>Bacillota</taxon>
        <taxon>Negativicutes</taxon>
        <taxon>Selenomonadales</taxon>
        <taxon>Selenomonadaceae</taxon>
        <taxon>Pectinatus</taxon>
    </lineage>
</organism>
<dbReference type="InterPro" id="IPR018303">
    <property type="entry name" value="ATPase_P-typ_P_site"/>
</dbReference>
<dbReference type="RefSeq" id="WP_307223028.1">
    <property type="nucleotide sequence ID" value="NZ_CP116940.1"/>
</dbReference>
<feature type="transmembrane region" description="Helical" evidence="11">
    <location>
        <begin position="15"/>
        <end position="33"/>
    </location>
</feature>
<dbReference type="InterPro" id="IPR023298">
    <property type="entry name" value="ATPase_P-typ_TM_dom_sf"/>
</dbReference>
<dbReference type="InterPro" id="IPR059000">
    <property type="entry name" value="ATPase_P-type_domA"/>
</dbReference>
<dbReference type="PROSITE" id="PS00154">
    <property type="entry name" value="ATPASE_E1_E2"/>
    <property type="match status" value="1"/>
</dbReference>
<evidence type="ECO:0000256" key="10">
    <source>
        <dbReference type="ARBA" id="ARBA00049338"/>
    </source>
</evidence>
<dbReference type="SFLD" id="SFLDG00002">
    <property type="entry name" value="C1.7:_P-type_atpase_like"/>
    <property type="match status" value="1"/>
</dbReference>
<dbReference type="Gene3D" id="2.70.150.10">
    <property type="entry name" value="Calcium-transporting ATPase, cytoplasmic transduction domain A"/>
    <property type="match status" value="1"/>
</dbReference>
<evidence type="ECO:0000256" key="7">
    <source>
        <dbReference type="ARBA" id="ARBA00022989"/>
    </source>
</evidence>
<dbReference type="SUPFAM" id="SSF81665">
    <property type="entry name" value="Calcium ATPase, transmembrane domain M"/>
    <property type="match status" value="1"/>
</dbReference>
<dbReference type="Proteomes" id="UP001239167">
    <property type="component" value="Unassembled WGS sequence"/>
</dbReference>
<dbReference type="EC" id="7.2.2.21" evidence="9"/>
<proteinExistence type="inferred from homology"/>
<keyword evidence="7 11" id="KW-1133">Transmembrane helix</keyword>
<dbReference type="EMBL" id="JAUSUE010000004">
    <property type="protein sequence ID" value="MDQ0203043.1"/>
    <property type="molecule type" value="Genomic_DNA"/>
</dbReference>
<comment type="caution">
    <text evidence="13">The sequence shown here is derived from an EMBL/GenBank/DDBJ whole genome shotgun (WGS) entry which is preliminary data.</text>
</comment>
<dbReference type="Pfam" id="PF00702">
    <property type="entry name" value="Hydrolase"/>
    <property type="match status" value="1"/>
</dbReference>
<keyword evidence="5 11" id="KW-0479">Metal-binding</keyword>
<keyword evidence="14" id="KW-1185">Reference proteome</keyword>
<evidence type="ECO:0000256" key="1">
    <source>
        <dbReference type="ARBA" id="ARBA00004141"/>
    </source>
</evidence>
<evidence type="ECO:0000256" key="9">
    <source>
        <dbReference type="ARBA" id="ARBA00039103"/>
    </source>
</evidence>
<dbReference type="InterPro" id="IPR023214">
    <property type="entry name" value="HAD_sf"/>
</dbReference>
<dbReference type="PANTHER" id="PTHR48085">
    <property type="entry name" value="CADMIUM/ZINC-TRANSPORTING ATPASE HMA2-RELATED"/>
    <property type="match status" value="1"/>
</dbReference>
<keyword evidence="8 11" id="KW-0472">Membrane</keyword>
<comment type="similarity">
    <text evidence="2 11">Belongs to the cation transport ATPase (P-type) (TC 3.A.3) family. Type IB subfamily.</text>
</comment>
<dbReference type="NCBIfam" id="TIGR01511">
    <property type="entry name" value="ATPase-IB1_Cu"/>
    <property type="match status" value="1"/>
</dbReference>
<keyword evidence="11" id="KW-1003">Cell membrane</keyword>
<dbReference type="PANTHER" id="PTHR48085:SF5">
    <property type="entry name" value="CADMIUM_ZINC-TRANSPORTING ATPASE HMA4-RELATED"/>
    <property type="match status" value="1"/>
</dbReference>
<evidence type="ECO:0000256" key="6">
    <source>
        <dbReference type="ARBA" id="ARBA00022967"/>
    </source>
</evidence>
<dbReference type="NCBIfam" id="TIGR01494">
    <property type="entry name" value="ATPase_P-type"/>
    <property type="match status" value="1"/>
</dbReference>
<evidence type="ECO:0000256" key="2">
    <source>
        <dbReference type="ARBA" id="ARBA00006024"/>
    </source>
</evidence>
<dbReference type="InterPro" id="IPR044492">
    <property type="entry name" value="P_typ_ATPase_HD_dom"/>
</dbReference>
<evidence type="ECO:0000313" key="13">
    <source>
        <dbReference type="EMBL" id="MDQ0203043.1"/>
    </source>
</evidence>
<dbReference type="SUPFAM" id="SSF56784">
    <property type="entry name" value="HAD-like"/>
    <property type="match status" value="1"/>
</dbReference>
<feature type="transmembrane region" description="Helical" evidence="11">
    <location>
        <begin position="597"/>
        <end position="617"/>
    </location>
</feature>
<comment type="catalytic activity">
    <reaction evidence="10">
        <text>Cd(2+)(in) + ATP + H2O = Cd(2+)(out) + ADP + phosphate + H(+)</text>
        <dbReference type="Rhea" id="RHEA:12132"/>
        <dbReference type="ChEBI" id="CHEBI:15377"/>
        <dbReference type="ChEBI" id="CHEBI:15378"/>
        <dbReference type="ChEBI" id="CHEBI:30616"/>
        <dbReference type="ChEBI" id="CHEBI:43474"/>
        <dbReference type="ChEBI" id="CHEBI:48775"/>
        <dbReference type="ChEBI" id="CHEBI:456216"/>
        <dbReference type="EC" id="7.2.2.21"/>
    </reaction>
</comment>